<dbReference type="Proteomes" id="UP000275267">
    <property type="component" value="Unassembled WGS sequence"/>
</dbReference>
<dbReference type="AlphaFoldDB" id="A0A3L6RKI1"/>
<gene>
    <name evidence="2" type="ORF">C2845_PM13G03090</name>
</gene>
<accession>A0A3L6RKI1</accession>
<keyword evidence="3" id="KW-1185">Reference proteome</keyword>
<evidence type="ECO:0000313" key="3">
    <source>
        <dbReference type="Proteomes" id="UP000275267"/>
    </source>
</evidence>
<name>A0A3L6RKI1_PANMI</name>
<reference evidence="3" key="1">
    <citation type="journal article" date="2019" name="Nat. Commun.">
        <title>The genome of broomcorn millet.</title>
        <authorList>
            <person name="Zou C."/>
            <person name="Miki D."/>
            <person name="Li D."/>
            <person name="Tang Q."/>
            <person name="Xiao L."/>
            <person name="Rajput S."/>
            <person name="Deng P."/>
            <person name="Jia W."/>
            <person name="Huang R."/>
            <person name="Zhang M."/>
            <person name="Sun Y."/>
            <person name="Hu J."/>
            <person name="Fu X."/>
            <person name="Schnable P.S."/>
            <person name="Li F."/>
            <person name="Zhang H."/>
            <person name="Feng B."/>
            <person name="Zhu X."/>
            <person name="Liu R."/>
            <person name="Schnable J.C."/>
            <person name="Zhu J.-K."/>
            <person name="Zhang H."/>
        </authorList>
    </citation>
    <scope>NUCLEOTIDE SEQUENCE [LARGE SCALE GENOMIC DNA]</scope>
</reference>
<proteinExistence type="predicted"/>
<evidence type="ECO:0000313" key="2">
    <source>
        <dbReference type="EMBL" id="RLN04873.1"/>
    </source>
</evidence>
<evidence type="ECO:0000256" key="1">
    <source>
        <dbReference type="SAM" id="MobiDB-lite"/>
    </source>
</evidence>
<feature type="compositionally biased region" description="Basic and acidic residues" evidence="1">
    <location>
        <begin position="10"/>
        <end position="28"/>
    </location>
</feature>
<protein>
    <submittedName>
        <fullName evidence="2">Uncharacterized protein</fullName>
    </submittedName>
</protein>
<organism evidence="2 3">
    <name type="scientific">Panicum miliaceum</name>
    <name type="common">Proso millet</name>
    <name type="synonym">Broomcorn millet</name>
    <dbReference type="NCBI Taxonomy" id="4540"/>
    <lineage>
        <taxon>Eukaryota</taxon>
        <taxon>Viridiplantae</taxon>
        <taxon>Streptophyta</taxon>
        <taxon>Embryophyta</taxon>
        <taxon>Tracheophyta</taxon>
        <taxon>Spermatophyta</taxon>
        <taxon>Magnoliopsida</taxon>
        <taxon>Liliopsida</taxon>
        <taxon>Poales</taxon>
        <taxon>Poaceae</taxon>
        <taxon>PACMAD clade</taxon>
        <taxon>Panicoideae</taxon>
        <taxon>Panicodae</taxon>
        <taxon>Paniceae</taxon>
        <taxon>Panicinae</taxon>
        <taxon>Panicum</taxon>
        <taxon>Panicum sect. Panicum</taxon>
    </lineage>
</organism>
<comment type="caution">
    <text evidence="2">The sequence shown here is derived from an EMBL/GenBank/DDBJ whole genome shotgun (WGS) entry which is preliminary data.</text>
</comment>
<dbReference type="EMBL" id="PQIB02000008">
    <property type="protein sequence ID" value="RLN04873.1"/>
    <property type="molecule type" value="Genomic_DNA"/>
</dbReference>
<sequence>MPRAAPSSYRKPDDNQRSRDGKKDDNHGKYSKKGAGKENEEDEQNGDMDASQGDSQFDNMEDLIRDGTPEDCDSPLAVTPLAIAFPEGPPVQQQLPCSERVPETTKLLTSEMELTDNSQESFVLTQDAEANVTGGQDGMIKVRNEEGR</sequence>
<feature type="region of interest" description="Disordered" evidence="1">
    <location>
        <begin position="1"/>
        <end position="75"/>
    </location>
</feature>